<dbReference type="PROSITE" id="PS50110">
    <property type="entry name" value="RESPONSE_REGULATORY"/>
    <property type="match status" value="1"/>
</dbReference>
<dbReference type="InterPro" id="IPR007492">
    <property type="entry name" value="LytTR_DNA-bd_dom"/>
</dbReference>
<dbReference type="KEGG" id="cmr:Cycma_2489"/>
<dbReference type="PROSITE" id="PS50930">
    <property type="entry name" value="HTH_LYTTR"/>
    <property type="match status" value="1"/>
</dbReference>
<keyword evidence="5" id="KW-1185">Reference proteome</keyword>
<dbReference type="AlphaFoldDB" id="G0IV06"/>
<keyword evidence="1" id="KW-0597">Phosphoprotein</keyword>
<dbReference type="Gene3D" id="3.40.50.2300">
    <property type="match status" value="1"/>
</dbReference>
<feature type="domain" description="HTH LytTR-type" evidence="3">
    <location>
        <begin position="153"/>
        <end position="248"/>
    </location>
</feature>
<dbReference type="Pfam" id="PF00072">
    <property type="entry name" value="Response_reg"/>
    <property type="match status" value="1"/>
</dbReference>
<evidence type="ECO:0000259" key="2">
    <source>
        <dbReference type="PROSITE" id="PS50110"/>
    </source>
</evidence>
<protein>
    <submittedName>
        <fullName evidence="4">Two component transcriptional regulator, LytTR family</fullName>
    </submittedName>
</protein>
<dbReference type="eggNOG" id="COG3279">
    <property type="taxonomic scope" value="Bacteria"/>
</dbReference>
<reference evidence="5" key="1">
    <citation type="submission" date="2011-07" db="EMBL/GenBank/DDBJ databases">
        <title>The complete genome of Cyclobacterium marinum DSM 745.</title>
        <authorList>
            <person name="Lucas S."/>
            <person name="Han J."/>
            <person name="Lapidus A."/>
            <person name="Bruce D."/>
            <person name="Goodwin L."/>
            <person name="Pitluck S."/>
            <person name="Peters L."/>
            <person name="Kyrpides N."/>
            <person name="Mavromatis K."/>
            <person name="Ivanova N."/>
            <person name="Ovchinnikova G."/>
            <person name="Chertkov O."/>
            <person name="Detter J.C."/>
            <person name="Tapia R."/>
            <person name="Han C."/>
            <person name="Land M."/>
            <person name="Hauser L."/>
            <person name="Markowitz V."/>
            <person name="Cheng J.-F."/>
            <person name="Hugenholtz P."/>
            <person name="Woyke T."/>
            <person name="Wu D."/>
            <person name="Tindall B."/>
            <person name="Schuetze A."/>
            <person name="Brambilla E."/>
            <person name="Klenk H.-P."/>
            <person name="Eisen J.A."/>
        </authorList>
    </citation>
    <scope>NUCLEOTIDE SEQUENCE [LARGE SCALE GENOMIC DNA]</scope>
    <source>
        <strain evidence="5">ATCC 25205 / DSM 745 / LMG 13164 / NCIMB 1802</strain>
    </source>
</reference>
<gene>
    <name evidence="4" type="ordered locus">Cycma_2489</name>
</gene>
<dbReference type="InterPro" id="IPR011006">
    <property type="entry name" value="CheY-like_superfamily"/>
</dbReference>
<dbReference type="PANTHER" id="PTHR37299:SF1">
    <property type="entry name" value="STAGE 0 SPORULATION PROTEIN A HOMOLOG"/>
    <property type="match status" value="1"/>
</dbReference>
<dbReference type="RefSeq" id="WP_014020523.1">
    <property type="nucleotide sequence ID" value="NC_015914.1"/>
</dbReference>
<dbReference type="Gene3D" id="2.40.50.1020">
    <property type="entry name" value="LytTr DNA-binding domain"/>
    <property type="match status" value="1"/>
</dbReference>
<organism evidence="4 5">
    <name type="scientific">Cyclobacterium marinum (strain ATCC 25205 / DSM 745 / LMG 13164 / NCIMB 1802)</name>
    <name type="common">Flectobacillus marinus</name>
    <dbReference type="NCBI Taxonomy" id="880070"/>
    <lineage>
        <taxon>Bacteria</taxon>
        <taxon>Pseudomonadati</taxon>
        <taxon>Bacteroidota</taxon>
        <taxon>Cytophagia</taxon>
        <taxon>Cytophagales</taxon>
        <taxon>Cyclobacteriaceae</taxon>
        <taxon>Cyclobacterium</taxon>
    </lineage>
</organism>
<sequence length="252" mass="29628">MNVLIVEDEMHTSKLLKEIIEQDEDFLVTGQLETLSEAIAFLSKHQNKLDLLFLDIQLADGHSFEIFKHIDLSIPVIFCTAFDDYTMKAIKNNGIDYILKPFKEDEIHTALKKYKQFVNTFQTNRPNLIKLNEVNQYQQTFLTQHREKTLVKNVKDIALFNIEFETVYMYTFNKEKLPLFKTLEYICSVCDPNQFFRINRQMLVNRNNVNSIEPYFNRKVMLHLKVGTGDKAIVSRLKVLPLKKWLEAGIEI</sequence>
<dbReference type="SMART" id="SM00850">
    <property type="entry name" value="LytTR"/>
    <property type="match status" value="1"/>
</dbReference>
<evidence type="ECO:0000313" key="4">
    <source>
        <dbReference type="EMBL" id="AEL26230.1"/>
    </source>
</evidence>
<dbReference type="Proteomes" id="UP000001635">
    <property type="component" value="Chromosome"/>
</dbReference>
<dbReference type="PANTHER" id="PTHR37299">
    <property type="entry name" value="TRANSCRIPTIONAL REGULATOR-RELATED"/>
    <property type="match status" value="1"/>
</dbReference>
<dbReference type="GO" id="GO:0000156">
    <property type="term" value="F:phosphorelay response regulator activity"/>
    <property type="evidence" value="ECO:0007669"/>
    <property type="project" value="InterPro"/>
</dbReference>
<evidence type="ECO:0000259" key="3">
    <source>
        <dbReference type="PROSITE" id="PS50930"/>
    </source>
</evidence>
<dbReference type="OrthoDB" id="1420878at2"/>
<dbReference type="STRING" id="880070.Cycma_2489"/>
<name>G0IV06_CYCMS</name>
<proteinExistence type="predicted"/>
<feature type="modified residue" description="4-aspartylphosphate" evidence="1">
    <location>
        <position position="55"/>
    </location>
</feature>
<dbReference type="HOGENOM" id="CLU_000445_14_1_10"/>
<dbReference type="Pfam" id="PF04397">
    <property type="entry name" value="LytTR"/>
    <property type="match status" value="1"/>
</dbReference>
<dbReference type="EMBL" id="CP002955">
    <property type="protein sequence ID" value="AEL26230.1"/>
    <property type="molecule type" value="Genomic_DNA"/>
</dbReference>
<evidence type="ECO:0000313" key="5">
    <source>
        <dbReference type="Proteomes" id="UP000001635"/>
    </source>
</evidence>
<dbReference type="SUPFAM" id="SSF52172">
    <property type="entry name" value="CheY-like"/>
    <property type="match status" value="1"/>
</dbReference>
<accession>G0IV06</accession>
<dbReference type="SMART" id="SM00448">
    <property type="entry name" value="REC"/>
    <property type="match status" value="1"/>
</dbReference>
<evidence type="ECO:0000256" key="1">
    <source>
        <dbReference type="PROSITE-ProRule" id="PRU00169"/>
    </source>
</evidence>
<feature type="domain" description="Response regulatory" evidence="2">
    <location>
        <begin position="2"/>
        <end position="115"/>
    </location>
</feature>
<dbReference type="InterPro" id="IPR001789">
    <property type="entry name" value="Sig_transdc_resp-reg_receiver"/>
</dbReference>
<dbReference type="InterPro" id="IPR046947">
    <property type="entry name" value="LytR-like"/>
</dbReference>
<dbReference type="GO" id="GO:0003677">
    <property type="term" value="F:DNA binding"/>
    <property type="evidence" value="ECO:0007669"/>
    <property type="project" value="InterPro"/>
</dbReference>